<keyword evidence="2" id="KW-1185">Reference proteome</keyword>
<proteinExistence type="predicted"/>
<sequence>MYSSRRNFQLLVFRCQQPIGGLDLGESSRHCHGRPPGKLLAHVDLLGLDLQLFQVLHVLRLFFLQQHQFQAFNVPRTNTFFGQN</sequence>
<accession>A0A4U5LVG6</accession>
<name>A0A4U5LVG6_STECR</name>
<dbReference type="Proteomes" id="UP000298663">
    <property type="component" value="Unassembled WGS sequence"/>
</dbReference>
<evidence type="ECO:0000313" key="1">
    <source>
        <dbReference type="EMBL" id="TKR60168.1"/>
    </source>
</evidence>
<reference evidence="1 2" key="1">
    <citation type="journal article" date="2015" name="Genome Biol.">
        <title>Comparative genomics of Steinernema reveals deeply conserved gene regulatory networks.</title>
        <authorList>
            <person name="Dillman A.R."/>
            <person name="Macchietto M."/>
            <person name="Porter C.F."/>
            <person name="Rogers A."/>
            <person name="Williams B."/>
            <person name="Antoshechkin I."/>
            <person name="Lee M.M."/>
            <person name="Goodwin Z."/>
            <person name="Lu X."/>
            <person name="Lewis E.E."/>
            <person name="Goodrich-Blair H."/>
            <person name="Stock S.P."/>
            <person name="Adams B.J."/>
            <person name="Sternberg P.W."/>
            <person name="Mortazavi A."/>
        </authorList>
    </citation>
    <scope>NUCLEOTIDE SEQUENCE [LARGE SCALE GENOMIC DNA]</scope>
    <source>
        <strain evidence="1 2">ALL</strain>
    </source>
</reference>
<gene>
    <name evidence="1" type="ORF">L596_027459</name>
</gene>
<protein>
    <submittedName>
        <fullName evidence="1">Uncharacterized protein</fullName>
    </submittedName>
</protein>
<comment type="caution">
    <text evidence="1">The sequence shown here is derived from an EMBL/GenBank/DDBJ whole genome shotgun (WGS) entry which is preliminary data.</text>
</comment>
<reference evidence="1 2" key="2">
    <citation type="journal article" date="2019" name="G3 (Bethesda)">
        <title>Hybrid Assembly of the Genome of the Entomopathogenic Nematode Steinernema carpocapsae Identifies the X-Chromosome.</title>
        <authorList>
            <person name="Serra L."/>
            <person name="Macchietto M."/>
            <person name="Macias-Munoz A."/>
            <person name="McGill C.J."/>
            <person name="Rodriguez I.M."/>
            <person name="Rodriguez B."/>
            <person name="Murad R."/>
            <person name="Mortazavi A."/>
        </authorList>
    </citation>
    <scope>NUCLEOTIDE SEQUENCE [LARGE SCALE GENOMIC DNA]</scope>
    <source>
        <strain evidence="1 2">ALL</strain>
    </source>
</reference>
<dbReference type="EMBL" id="AZBU02000011">
    <property type="protein sequence ID" value="TKR60168.1"/>
    <property type="molecule type" value="Genomic_DNA"/>
</dbReference>
<organism evidence="1 2">
    <name type="scientific">Steinernema carpocapsae</name>
    <name type="common">Entomopathogenic nematode</name>
    <dbReference type="NCBI Taxonomy" id="34508"/>
    <lineage>
        <taxon>Eukaryota</taxon>
        <taxon>Metazoa</taxon>
        <taxon>Ecdysozoa</taxon>
        <taxon>Nematoda</taxon>
        <taxon>Chromadorea</taxon>
        <taxon>Rhabditida</taxon>
        <taxon>Tylenchina</taxon>
        <taxon>Panagrolaimomorpha</taxon>
        <taxon>Strongyloidoidea</taxon>
        <taxon>Steinernematidae</taxon>
        <taxon>Steinernema</taxon>
    </lineage>
</organism>
<dbReference type="AlphaFoldDB" id="A0A4U5LVG6"/>
<evidence type="ECO:0000313" key="2">
    <source>
        <dbReference type="Proteomes" id="UP000298663"/>
    </source>
</evidence>